<dbReference type="GO" id="GO:0050832">
    <property type="term" value="P:defense response to fungus"/>
    <property type="evidence" value="ECO:0007669"/>
    <property type="project" value="UniProtKB-KW"/>
</dbReference>
<proteinExistence type="inferred from homology"/>
<dbReference type="PANTHER" id="PTHR33830">
    <property type="entry name" value="DEFENSIN-LIKE PROTEIN 184-RELATED"/>
    <property type="match status" value="1"/>
</dbReference>
<keyword evidence="8" id="KW-1185">Reference proteome</keyword>
<accession>A0AAV1W0L6</accession>
<reference evidence="7 8" key="1">
    <citation type="submission" date="2024-03" db="EMBL/GenBank/DDBJ databases">
        <authorList>
            <person name="Martinez-Hernandez J."/>
        </authorList>
    </citation>
    <scope>NUCLEOTIDE SEQUENCE [LARGE SCALE GENOMIC DNA]</scope>
</reference>
<evidence type="ECO:0000256" key="3">
    <source>
        <dbReference type="ARBA" id="ARBA00022577"/>
    </source>
</evidence>
<evidence type="ECO:0000256" key="6">
    <source>
        <dbReference type="SAM" id="SignalP"/>
    </source>
</evidence>
<organism evidence="7 8">
    <name type="scientific">Lupinus luteus</name>
    <name type="common">European yellow lupine</name>
    <dbReference type="NCBI Taxonomy" id="3873"/>
    <lineage>
        <taxon>Eukaryota</taxon>
        <taxon>Viridiplantae</taxon>
        <taxon>Streptophyta</taxon>
        <taxon>Embryophyta</taxon>
        <taxon>Tracheophyta</taxon>
        <taxon>Spermatophyta</taxon>
        <taxon>Magnoliopsida</taxon>
        <taxon>eudicotyledons</taxon>
        <taxon>Gunneridae</taxon>
        <taxon>Pentapetalae</taxon>
        <taxon>rosids</taxon>
        <taxon>fabids</taxon>
        <taxon>Fabales</taxon>
        <taxon>Fabaceae</taxon>
        <taxon>Papilionoideae</taxon>
        <taxon>50 kb inversion clade</taxon>
        <taxon>genistoids sensu lato</taxon>
        <taxon>core genistoids</taxon>
        <taxon>Genisteae</taxon>
        <taxon>Lupinus</taxon>
    </lineage>
</organism>
<sequence length="77" mass="8698">MTKLTSVQIFTVFLLLTGIFMTSEVVAIPKTCHIVLYPRGCDLQTCRLDCYTKFEGKGDCIITGEPKFNKCICAYYC</sequence>
<keyword evidence="4" id="KW-0611">Plant defense</keyword>
<name>A0AAV1W0L6_LUPLU</name>
<dbReference type="AlphaFoldDB" id="A0AAV1W0L6"/>
<keyword evidence="2" id="KW-0929">Antimicrobial</keyword>
<comment type="caution">
    <text evidence="7">The sequence shown here is derived from an EMBL/GenBank/DDBJ whole genome shotgun (WGS) entry which is preliminary data.</text>
</comment>
<dbReference type="Proteomes" id="UP001497480">
    <property type="component" value="Unassembled WGS sequence"/>
</dbReference>
<evidence type="ECO:0000313" key="8">
    <source>
        <dbReference type="Proteomes" id="UP001497480"/>
    </source>
</evidence>
<feature type="chain" id="PRO_5043651409" evidence="6">
    <location>
        <begin position="28"/>
        <end position="77"/>
    </location>
</feature>
<dbReference type="Pfam" id="PF07333">
    <property type="entry name" value="SLR1-BP"/>
    <property type="match status" value="1"/>
</dbReference>
<gene>
    <name evidence="7" type="ORF">LLUT_LOCUS3666</name>
</gene>
<feature type="signal peptide" evidence="6">
    <location>
        <begin position="1"/>
        <end position="27"/>
    </location>
</feature>
<dbReference type="EMBL" id="CAXHTB010000003">
    <property type="protein sequence ID" value="CAL0302606.1"/>
    <property type="molecule type" value="Genomic_DNA"/>
</dbReference>
<keyword evidence="6" id="KW-0732">Signal</keyword>
<dbReference type="PANTHER" id="PTHR33830:SF21">
    <property type="entry name" value="DEFENSIN-LIKE PROTEIN 165-RELATED"/>
    <property type="match status" value="1"/>
</dbReference>
<keyword evidence="3" id="KW-0295">Fungicide</keyword>
<dbReference type="GO" id="GO:0031640">
    <property type="term" value="P:killing of cells of another organism"/>
    <property type="evidence" value="ECO:0007669"/>
    <property type="project" value="UniProtKB-KW"/>
</dbReference>
<keyword evidence="5" id="KW-1015">Disulfide bond</keyword>
<comment type="similarity">
    <text evidence="1">Belongs to the DEFL family.</text>
</comment>
<evidence type="ECO:0000256" key="2">
    <source>
        <dbReference type="ARBA" id="ARBA00022529"/>
    </source>
</evidence>
<evidence type="ECO:0000256" key="1">
    <source>
        <dbReference type="ARBA" id="ARBA00006722"/>
    </source>
</evidence>
<evidence type="ECO:0000313" key="7">
    <source>
        <dbReference type="EMBL" id="CAL0302606.1"/>
    </source>
</evidence>
<evidence type="ECO:0000256" key="4">
    <source>
        <dbReference type="ARBA" id="ARBA00022821"/>
    </source>
</evidence>
<evidence type="ECO:0000256" key="5">
    <source>
        <dbReference type="ARBA" id="ARBA00023157"/>
    </source>
</evidence>
<dbReference type="InterPro" id="IPR010851">
    <property type="entry name" value="DEFL"/>
</dbReference>
<protein>
    <submittedName>
        <fullName evidence="7">Uncharacterized protein</fullName>
    </submittedName>
</protein>